<sequence>MKSYDGCWTCRLRKKRCDEIRPVCKNCSALQITCHFGEEKPAWMDSGTLQRGKADQVKREVRNAAARRRGGLTKDPLESTVVIPEKELDAEQAAGGLESTAPMERPPFCAEPGGESRPSWIFTGAQTSTEVVSSDGGSDAWNIASNSADGRLGTSELDRRFMTFYLDHFFPFLFPFYKPSLLEGERATYFVSVALDGAVAGPHVCKTLAWEKLLEQMGVAFTMVQRNIQNITARNVRDGIIETSRIMGSIIQLQRFETSVGNFENCQKHLDAAVMLFRQMFQAAQNVIPRGELPTFYSVLGQMGPPIWTTTPQQRRAWNPNQAAFRFHTALLLVDDIIASTCMGQAPRLLEYHARLLTSASTDEEPPLSLEDFVGCETWVMLQISEIAALESWKKAMKTAGQLDMMELVARASAIKQTLLANLARLDTASGNTAFVTRVWAHAALLYLSLVVSGWQPASASIRESVVRILALLEHMAAPELLRTMVWPYCIVGCMAAPEEEERLRGLVEALVPHRLFGPARKALEIMERVWKGRGEMGVETDLAACVCGLGYAPLLV</sequence>
<evidence type="ECO:0000313" key="5">
    <source>
        <dbReference type="EMBL" id="KAF2730642.1"/>
    </source>
</evidence>
<dbReference type="Pfam" id="PF00172">
    <property type="entry name" value="Zn_clus"/>
    <property type="match status" value="1"/>
</dbReference>
<dbReference type="InterPro" id="IPR036864">
    <property type="entry name" value="Zn2-C6_fun-type_DNA-bd_sf"/>
</dbReference>
<dbReference type="SUPFAM" id="SSF57701">
    <property type="entry name" value="Zn2/Cys6 DNA-binding domain"/>
    <property type="match status" value="1"/>
</dbReference>
<evidence type="ECO:0000313" key="6">
    <source>
        <dbReference type="Proteomes" id="UP000799444"/>
    </source>
</evidence>
<dbReference type="PANTHER" id="PTHR37534">
    <property type="entry name" value="TRANSCRIPTIONAL ACTIVATOR PROTEIN UGA3"/>
    <property type="match status" value="1"/>
</dbReference>
<keyword evidence="2" id="KW-0539">Nucleus</keyword>
<dbReference type="CDD" id="cd00067">
    <property type="entry name" value="GAL4"/>
    <property type="match status" value="1"/>
</dbReference>
<dbReference type="Pfam" id="PF11951">
    <property type="entry name" value="Fungal_trans_2"/>
    <property type="match status" value="1"/>
</dbReference>
<dbReference type="PANTHER" id="PTHR37534:SF20">
    <property type="entry name" value="PRO1A C6 ZINK-FINGER PROTEIN"/>
    <property type="match status" value="1"/>
</dbReference>
<dbReference type="AlphaFoldDB" id="A0A9P4QTG6"/>
<comment type="subcellular location">
    <subcellularLocation>
        <location evidence="1">Nucleus</location>
    </subcellularLocation>
</comment>
<protein>
    <recommendedName>
        <fullName evidence="4">Zn(2)-C6 fungal-type domain-containing protein</fullName>
    </recommendedName>
</protein>
<accession>A0A9P4QTG6</accession>
<dbReference type="PROSITE" id="PS00463">
    <property type="entry name" value="ZN2_CY6_FUNGAL_1"/>
    <property type="match status" value="1"/>
</dbReference>
<dbReference type="OrthoDB" id="5213892at2759"/>
<organism evidence="5 6">
    <name type="scientific">Polyplosphaeria fusca</name>
    <dbReference type="NCBI Taxonomy" id="682080"/>
    <lineage>
        <taxon>Eukaryota</taxon>
        <taxon>Fungi</taxon>
        <taxon>Dikarya</taxon>
        <taxon>Ascomycota</taxon>
        <taxon>Pezizomycotina</taxon>
        <taxon>Dothideomycetes</taxon>
        <taxon>Pleosporomycetidae</taxon>
        <taxon>Pleosporales</taxon>
        <taxon>Tetraplosphaeriaceae</taxon>
        <taxon>Polyplosphaeria</taxon>
    </lineage>
</organism>
<name>A0A9P4QTG6_9PLEO</name>
<feature type="domain" description="Zn(2)-C6 fungal-type" evidence="4">
    <location>
        <begin position="6"/>
        <end position="36"/>
    </location>
</feature>
<dbReference type="GO" id="GO:0008270">
    <property type="term" value="F:zinc ion binding"/>
    <property type="evidence" value="ECO:0007669"/>
    <property type="project" value="InterPro"/>
</dbReference>
<dbReference type="GO" id="GO:0000981">
    <property type="term" value="F:DNA-binding transcription factor activity, RNA polymerase II-specific"/>
    <property type="evidence" value="ECO:0007669"/>
    <property type="project" value="InterPro"/>
</dbReference>
<dbReference type="PROSITE" id="PS50048">
    <property type="entry name" value="ZN2_CY6_FUNGAL_2"/>
    <property type="match status" value="1"/>
</dbReference>
<dbReference type="Gene3D" id="4.10.240.10">
    <property type="entry name" value="Zn(2)-C6 fungal-type DNA-binding domain"/>
    <property type="match status" value="1"/>
</dbReference>
<evidence type="ECO:0000256" key="3">
    <source>
        <dbReference type="SAM" id="MobiDB-lite"/>
    </source>
</evidence>
<evidence type="ECO:0000259" key="4">
    <source>
        <dbReference type="PROSITE" id="PS50048"/>
    </source>
</evidence>
<keyword evidence="6" id="KW-1185">Reference proteome</keyword>
<comment type="caution">
    <text evidence="5">The sequence shown here is derived from an EMBL/GenBank/DDBJ whole genome shotgun (WGS) entry which is preliminary data.</text>
</comment>
<dbReference type="GO" id="GO:0005634">
    <property type="term" value="C:nucleus"/>
    <property type="evidence" value="ECO:0007669"/>
    <property type="project" value="UniProtKB-SubCell"/>
</dbReference>
<dbReference type="EMBL" id="ML996213">
    <property type="protein sequence ID" value="KAF2730642.1"/>
    <property type="molecule type" value="Genomic_DNA"/>
</dbReference>
<dbReference type="SMART" id="SM00066">
    <property type="entry name" value="GAL4"/>
    <property type="match status" value="1"/>
</dbReference>
<dbReference type="InterPro" id="IPR021858">
    <property type="entry name" value="Fun_TF"/>
</dbReference>
<gene>
    <name evidence="5" type="ORF">EJ04DRAFT_585503</name>
</gene>
<evidence type="ECO:0000256" key="1">
    <source>
        <dbReference type="ARBA" id="ARBA00004123"/>
    </source>
</evidence>
<reference evidence="5" key="1">
    <citation type="journal article" date="2020" name="Stud. Mycol.">
        <title>101 Dothideomycetes genomes: a test case for predicting lifestyles and emergence of pathogens.</title>
        <authorList>
            <person name="Haridas S."/>
            <person name="Albert R."/>
            <person name="Binder M."/>
            <person name="Bloem J."/>
            <person name="Labutti K."/>
            <person name="Salamov A."/>
            <person name="Andreopoulos B."/>
            <person name="Baker S."/>
            <person name="Barry K."/>
            <person name="Bills G."/>
            <person name="Bluhm B."/>
            <person name="Cannon C."/>
            <person name="Castanera R."/>
            <person name="Culley D."/>
            <person name="Daum C."/>
            <person name="Ezra D."/>
            <person name="Gonzalez J."/>
            <person name="Henrissat B."/>
            <person name="Kuo A."/>
            <person name="Liang C."/>
            <person name="Lipzen A."/>
            <person name="Lutzoni F."/>
            <person name="Magnuson J."/>
            <person name="Mondo S."/>
            <person name="Nolan M."/>
            <person name="Ohm R."/>
            <person name="Pangilinan J."/>
            <person name="Park H.-J."/>
            <person name="Ramirez L."/>
            <person name="Alfaro M."/>
            <person name="Sun H."/>
            <person name="Tritt A."/>
            <person name="Yoshinaga Y."/>
            <person name="Zwiers L.-H."/>
            <person name="Turgeon B."/>
            <person name="Goodwin S."/>
            <person name="Spatafora J."/>
            <person name="Crous P."/>
            <person name="Grigoriev I."/>
        </authorList>
    </citation>
    <scope>NUCLEOTIDE SEQUENCE</scope>
    <source>
        <strain evidence="5">CBS 125425</strain>
    </source>
</reference>
<dbReference type="InterPro" id="IPR001138">
    <property type="entry name" value="Zn2Cys6_DnaBD"/>
</dbReference>
<dbReference type="Proteomes" id="UP000799444">
    <property type="component" value="Unassembled WGS sequence"/>
</dbReference>
<feature type="region of interest" description="Disordered" evidence="3">
    <location>
        <begin position="96"/>
        <end position="115"/>
    </location>
</feature>
<proteinExistence type="predicted"/>
<evidence type="ECO:0000256" key="2">
    <source>
        <dbReference type="ARBA" id="ARBA00023242"/>
    </source>
</evidence>